<proteinExistence type="predicted"/>
<evidence type="ECO:0000313" key="4">
    <source>
        <dbReference type="Proteomes" id="UP000468928"/>
    </source>
</evidence>
<dbReference type="PANTHER" id="PTHR37477:SF1">
    <property type="entry name" value="COBALT-PRECORRIN-5A HYDROLASE"/>
    <property type="match status" value="1"/>
</dbReference>
<reference evidence="4 5" key="1">
    <citation type="submission" date="2020-01" db="EMBL/GenBank/DDBJ databases">
        <title>Genetics and antimicrobial susceptibilities of Nocardia species isolated from the soil; a comparison with species isolated from humans.</title>
        <authorList>
            <person name="Carrasco G."/>
            <person name="Monzon S."/>
            <person name="Sansegundo M."/>
            <person name="Garcia E."/>
            <person name="Garrido N."/>
            <person name="Medina M.J."/>
            <person name="Villalon P."/>
            <person name="Ramirez-Arocha A.C."/>
            <person name="Jimenez P."/>
            <person name="Cuesta I."/>
            <person name="Valdezate S."/>
        </authorList>
    </citation>
    <scope>NUCLEOTIDE SEQUENCE [LARGE SCALE GENOMIC DNA]</scope>
    <source>
        <strain evidence="2 4">CNM20110639</strain>
        <strain evidence="3 5">CNM20110649</strain>
    </source>
</reference>
<protein>
    <submittedName>
        <fullName evidence="2">Cobalamin biosynthesis protein</fullName>
    </submittedName>
</protein>
<dbReference type="EMBL" id="JAAGUX010000003">
    <property type="protein sequence ID" value="NEW54520.1"/>
    <property type="molecule type" value="Genomic_DNA"/>
</dbReference>
<evidence type="ECO:0000313" key="5">
    <source>
        <dbReference type="Proteomes" id="UP000470876"/>
    </source>
</evidence>
<dbReference type="Proteomes" id="UP000468928">
    <property type="component" value="Unassembled WGS sequence"/>
</dbReference>
<comment type="caution">
    <text evidence="2">The sequence shown here is derived from an EMBL/GenBank/DDBJ whole genome shotgun (WGS) entry which is preliminary data.</text>
</comment>
<dbReference type="InterPro" id="IPR036518">
    <property type="entry name" value="CobE/GbiG_C_sf"/>
</dbReference>
<dbReference type="RefSeq" id="WP_163822902.1">
    <property type="nucleotide sequence ID" value="NZ_JAAGUX010000003.1"/>
</dbReference>
<dbReference type="EMBL" id="JAAGUZ010000003">
    <property type="protein sequence ID" value="NEW43208.1"/>
    <property type="molecule type" value="Genomic_DNA"/>
</dbReference>
<dbReference type="Gene3D" id="3.30.420.180">
    <property type="entry name" value="CobE/GbiG C-terminal domain"/>
    <property type="match status" value="1"/>
</dbReference>
<keyword evidence="5" id="KW-1185">Reference proteome</keyword>
<dbReference type="GO" id="GO:0009236">
    <property type="term" value="P:cobalamin biosynthetic process"/>
    <property type="evidence" value="ECO:0007669"/>
    <property type="project" value="InterPro"/>
</dbReference>
<dbReference type="SUPFAM" id="SSF159664">
    <property type="entry name" value="CobE/GbiG C-terminal domain-like"/>
    <property type="match status" value="1"/>
</dbReference>
<sequence length="127" mass="12770">MSRPELAVGLGLRPGTTAELIVAAVRAVVGAHSIACIATVDRRAGEPGLRCAADELGVPVYSFTTTELAAVQVPNPSVYATTALGIPGVAEAAALLAGAGHLVIPRQIAHGVVVAAASDRSRPSGRR</sequence>
<dbReference type="Proteomes" id="UP000470876">
    <property type="component" value="Unassembled WGS sequence"/>
</dbReference>
<dbReference type="InterPro" id="IPR052553">
    <property type="entry name" value="CbiG_hydrolase"/>
</dbReference>
<evidence type="ECO:0000259" key="1">
    <source>
        <dbReference type="Pfam" id="PF01890"/>
    </source>
</evidence>
<dbReference type="InterPro" id="IPR002750">
    <property type="entry name" value="CobE/GbiG_C"/>
</dbReference>
<accession>A0A6P1CZA2</accession>
<feature type="domain" description="CobE/GbiG C-terminal" evidence="1">
    <location>
        <begin position="6"/>
        <end position="117"/>
    </location>
</feature>
<dbReference type="Pfam" id="PF01890">
    <property type="entry name" value="CbiG_C"/>
    <property type="match status" value="1"/>
</dbReference>
<evidence type="ECO:0000313" key="3">
    <source>
        <dbReference type="EMBL" id="NEW54520.1"/>
    </source>
</evidence>
<organism evidence="2 4">
    <name type="scientific">Nocardia cyriacigeorgica</name>
    <dbReference type="NCBI Taxonomy" id="135487"/>
    <lineage>
        <taxon>Bacteria</taxon>
        <taxon>Bacillati</taxon>
        <taxon>Actinomycetota</taxon>
        <taxon>Actinomycetes</taxon>
        <taxon>Mycobacteriales</taxon>
        <taxon>Nocardiaceae</taxon>
        <taxon>Nocardia</taxon>
    </lineage>
</organism>
<dbReference type="PANTHER" id="PTHR37477">
    <property type="entry name" value="COBALT-PRECORRIN-5A HYDROLASE"/>
    <property type="match status" value="1"/>
</dbReference>
<dbReference type="AlphaFoldDB" id="A0A6P1CZA2"/>
<evidence type="ECO:0000313" key="2">
    <source>
        <dbReference type="EMBL" id="NEW43208.1"/>
    </source>
</evidence>
<gene>
    <name evidence="2" type="ORF">GV789_01845</name>
    <name evidence="3" type="ORF">GV794_02410</name>
</gene>
<name>A0A6P1CZA2_9NOCA</name>